<sequence length="263" mass="30840">MAQPPEYPPPNDDDVLPPYKEEKPITPFDNIPPTTYNLLGLEVHTCPRVPDAPPAYILTREIHMQGPATQQMDISRVDSQIRISPRTGRAIYSKREKQLYNLQFVNSVYLNIFESKAQPYGSTRSLGQMRIEKAPTFHHGYRVIRVISDDEKARLQRRGEKVKEGYWWSMKEINHGRGWEWRDPNNVVVARQITEVGEGGFEEHKLEVIVELPRRMVDSLVSMWCLWMWRLHIQDSTPKRSWADRKNILERKRDPGLPKWDLS</sequence>
<evidence type="ECO:0000256" key="1">
    <source>
        <dbReference type="SAM" id="MobiDB-lite"/>
    </source>
</evidence>
<dbReference type="EMBL" id="MU865371">
    <property type="protein sequence ID" value="KAK4225257.1"/>
    <property type="molecule type" value="Genomic_DNA"/>
</dbReference>
<feature type="compositionally biased region" description="Pro residues" evidence="1">
    <location>
        <begin position="1"/>
        <end position="10"/>
    </location>
</feature>
<keyword evidence="3" id="KW-1185">Reference proteome</keyword>
<feature type="region of interest" description="Disordered" evidence="1">
    <location>
        <begin position="1"/>
        <end position="27"/>
    </location>
</feature>
<comment type="caution">
    <text evidence="2">The sequence shown here is derived from an EMBL/GenBank/DDBJ whole genome shotgun (WGS) entry which is preliminary data.</text>
</comment>
<name>A0AAN7GUQ0_9PEZI</name>
<reference evidence="2" key="1">
    <citation type="journal article" date="2023" name="Mol. Phylogenet. Evol.">
        <title>Genome-scale phylogeny and comparative genomics of the fungal order Sordariales.</title>
        <authorList>
            <person name="Hensen N."/>
            <person name="Bonometti L."/>
            <person name="Westerberg I."/>
            <person name="Brannstrom I.O."/>
            <person name="Guillou S."/>
            <person name="Cros-Aarteil S."/>
            <person name="Calhoun S."/>
            <person name="Haridas S."/>
            <person name="Kuo A."/>
            <person name="Mondo S."/>
            <person name="Pangilinan J."/>
            <person name="Riley R."/>
            <person name="LaButti K."/>
            <person name="Andreopoulos B."/>
            <person name="Lipzen A."/>
            <person name="Chen C."/>
            <person name="Yan M."/>
            <person name="Daum C."/>
            <person name="Ng V."/>
            <person name="Clum A."/>
            <person name="Steindorff A."/>
            <person name="Ohm R.A."/>
            <person name="Martin F."/>
            <person name="Silar P."/>
            <person name="Natvig D.O."/>
            <person name="Lalanne C."/>
            <person name="Gautier V."/>
            <person name="Ament-Velasquez S.L."/>
            <person name="Kruys A."/>
            <person name="Hutchinson M.I."/>
            <person name="Powell A.J."/>
            <person name="Barry K."/>
            <person name="Miller A.N."/>
            <person name="Grigoriev I.V."/>
            <person name="Debuchy R."/>
            <person name="Gladieux P."/>
            <person name="Hiltunen Thoren M."/>
            <person name="Johannesson H."/>
        </authorList>
    </citation>
    <scope>NUCLEOTIDE SEQUENCE</scope>
    <source>
        <strain evidence="2">CBS 990.96</strain>
    </source>
</reference>
<dbReference type="AlphaFoldDB" id="A0AAN7GUQ0"/>
<proteinExistence type="predicted"/>
<protein>
    <submittedName>
        <fullName evidence="2">Uncharacterized protein</fullName>
    </submittedName>
</protein>
<accession>A0AAN7GUQ0</accession>
<evidence type="ECO:0000313" key="3">
    <source>
        <dbReference type="Proteomes" id="UP001301958"/>
    </source>
</evidence>
<gene>
    <name evidence="2" type="ORF">QBC38DRAFT_268522</name>
</gene>
<organism evidence="2 3">
    <name type="scientific">Podospora fimiseda</name>
    <dbReference type="NCBI Taxonomy" id="252190"/>
    <lineage>
        <taxon>Eukaryota</taxon>
        <taxon>Fungi</taxon>
        <taxon>Dikarya</taxon>
        <taxon>Ascomycota</taxon>
        <taxon>Pezizomycotina</taxon>
        <taxon>Sordariomycetes</taxon>
        <taxon>Sordariomycetidae</taxon>
        <taxon>Sordariales</taxon>
        <taxon>Podosporaceae</taxon>
        <taxon>Podospora</taxon>
    </lineage>
</organism>
<evidence type="ECO:0000313" key="2">
    <source>
        <dbReference type="EMBL" id="KAK4225257.1"/>
    </source>
</evidence>
<dbReference type="Proteomes" id="UP001301958">
    <property type="component" value="Unassembled WGS sequence"/>
</dbReference>
<reference evidence="2" key="2">
    <citation type="submission" date="2023-05" db="EMBL/GenBank/DDBJ databases">
        <authorList>
            <consortium name="Lawrence Berkeley National Laboratory"/>
            <person name="Steindorff A."/>
            <person name="Hensen N."/>
            <person name="Bonometti L."/>
            <person name="Westerberg I."/>
            <person name="Brannstrom I.O."/>
            <person name="Guillou S."/>
            <person name="Cros-Aarteil S."/>
            <person name="Calhoun S."/>
            <person name="Haridas S."/>
            <person name="Kuo A."/>
            <person name="Mondo S."/>
            <person name="Pangilinan J."/>
            <person name="Riley R."/>
            <person name="Labutti K."/>
            <person name="Andreopoulos B."/>
            <person name="Lipzen A."/>
            <person name="Chen C."/>
            <person name="Yanf M."/>
            <person name="Daum C."/>
            <person name="Ng V."/>
            <person name="Clum A."/>
            <person name="Ohm R."/>
            <person name="Martin F."/>
            <person name="Silar P."/>
            <person name="Natvig D."/>
            <person name="Lalanne C."/>
            <person name="Gautier V."/>
            <person name="Ament-Velasquez S.L."/>
            <person name="Kruys A."/>
            <person name="Hutchinson M.I."/>
            <person name="Powell A.J."/>
            <person name="Barry K."/>
            <person name="Miller A.N."/>
            <person name="Grigoriev I.V."/>
            <person name="Debuchy R."/>
            <person name="Gladieux P."/>
            <person name="Thoren M.H."/>
            <person name="Johannesson H."/>
        </authorList>
    </citation>
    <scope>NUCLEOTIDE SEQUENCE</scope>
    <source>
        <strain evidence="2">CBS 990.96</strain>
    </source>
</reference>